<feature type="chain" id="PRO_5027855941" evidence="1">
    <location>
        <begin position="19"/>
        <end position="123"/>
    </location>
</feature>
<name>A0A7D5UMM0_9NEOP</name>
<proteinExistence type="evidence at transcript level"/>
<evidence type="ECO:0000313" key="2">
    <source>
        <dbReference type="EMBL" id="QLI62034.1"/>
    </source>
</evidence>
<reference evidence="2" key="1">
    <citation type="journal article" date="2019" name="Sci. Rep.">
        <title>Antennal transcriptome analyses and olfactory protein identification in an important wood-boring moth pest, Streltzoviella insularis (Lepidoptera: Cossidae).</title>
        <authorList>
            <person name="Yang Y"/>
            <person name="Li W"/>
            <person name="Tao J Zong.S."/>
        </authorList>
    </citation>
    <scope>NUCLEOTIDE SEQUENCE</scope>
    <source>
        <tissue evidence="2">Antennae</tissue>
    </source>
</reference>
<dbReference type="EMBL" id="MT386750">
    <property type="protein sequence ID" value="QLI62034.1"/>
    <property type="molecule type" value="mRNA"/>
</dbReference>
<dbReference type="PANTHER" id="PTHR11257">
    <property type="entry name" value="CHEMOSENSORY PROTEIN-RELATED"/>
    <property type="match status" value="1"/>
</dbReference>
<accession>A0A7D5UMM0</accession>
<evidence type="ECO:0000256" key="1">
    <source>
        <dbReference type="SAM" id="SignalP"/>
    </source>
</evidence>
<dbReference type="SUPFAM" id="SSF100910">
    <property type="entry name" value="Chemosensory protein Csp2"/>
    <property type="match status" value="1"/>
</dbReference>
<keyword evidence="1" id="KW-0732">Signal</keyword>
<dbReference type="InterPro" id="IPR005055">
    <property type="entry name" value="A10/PebIII"/>
</dbReference>
<dbReference type="Gene3D" id="1.10.2080.10">
    <property type="entry name" value="Insect odorant-binding protein A10/Ejaculatory bulb-specific protein 3"/>
    <property type="match status" value="1"/>
</dbReference>
<dbReference type="Pfam" id="PF03392">
    <property type="entry name" value="OS-D"/>
    <property type="match status" value="1"/>
</dbReference>
<dbReference type="InterPro" id="IPR036682">
    <property type="entry name" value="OS_D_A10/PebIII_sf"/>
</dbReference>
<reference evidence="2" key="2">
    <citation type="submission" date="2020-04" db="EMBL/GenBank/DDBJ databases">
        <authorList>
            <person name="Yang Y."/>
        </authorList>
    </citation>
    <scope>NUCLEOTIDE SEQUENCE</scope>
    <source>
        <tissue evidence="2">Antennae</tissue>
    </source>
</reference>
<feature type="signal peptide" evidence="1">
    <location>
        <begin position="1"/>
        <end position="18"/>
    </location>
</feature>
<dbReference type="AlphaFoldDB" id="A0A7D5UMM0"/>
<organism evidence="2">
    <name type="scientific">Streltzoviella insularis</name>
    <dbReference type="NCBI Taxonomy" id="1206366"/>
    <lineage>
        <taxon>Eukaryota</taxon>
        <taxon>Metazoa</taxon>
        <taxon>Ecdysozoa</taxon>
        <taxon>Arthropoda</taxon>
        <taxon>Hexapoda</taxon>
        <taxon>Insecta</taxon>
        <taxon>Pterygota</taxon>
        <taxon>Neoptera</taxon>
        <taxon>Endopterygota</taxon>
        <taxon>Lepidoptera</taxon>
        <taxon>Glossata</taxon>
        <taxon>Ditrysia</taxon>
        <taxon>Cossoidea</taxon>
        <taxon>Cossidae</taxon>
        <taxon>Cossinae</taxon>
        <taxon>Streltzoviella</taxon>
    </lineage>
</organism>
<dbReference type="PANTHER" id="PTHR11257:SF13">
    <property type="entry name" value="GEO07322P1"/>
    <property type="match status" value="1"/>
</dbReference>
<protein>
    <submittedName>
        <fullName evidence="2">Chemosensory protein 3</fullName>
    </submittedName>
</protein>
<sequence length="123" mass="14403">MNWLFLTIGLTLVCLSIGEQYTDRYDNINVQEVLDNKRLFNAYMKCILDKGSCTPEGRELKSHIKDAIQSSCSKCTDKQKQGARLVVNHIRDKEPKYWEELKSKYDPDDEYKEIYEAFLIAKD</sequence>